<accession>A0A8S5URR0</accession>
<evidence type="ECO:0000256" key="1">
    <source>
        <dbReference type="SAM" id="MobiDB-lite"/>
    </source>
</evidence>
<name>A0A8S5URR0_9CAUD</name>
<dbReference type="EMBL" id="BK016127">
    <property type="protein sequence ID" value="DAF97165.1"/>
    <property type="molecule type" value="Genomic_DNA"/>
</dbReference>
<protein>
    <submittedName>
        <fullName evidence="2">Uncharacterized protein</fullName>
    </submittedName>
</protein>
<proteinExistence type="predicted"/>
<evidence type="ECO:0000313" key="2">
    <source>
        <dbReference type="EMBL" id="DAF97165.1"/>
    </source>
</evidence>
<reference evidence="2" key="1">
    <citation type="journal article" date="2021" name="Proc. Natl. Acad. Sci. U.S.A.">
        <title>A Catalog of Tens of Thousands of Viruses from Human Metagenomes Reveals Hidden Associations with Chronic Diseases.</title>
        <authorList>
            <person name="Tisza M.J."/>
            <person name="Buck C.B."/>
        </authorList>
    </citation>
    <scope>NUCLEOTIDE SEQUENCE</scope>
    <source>
        <strain evidence="2">Ctksc2</strain>
    </source>
</reference>
<feature type="region of interest" description="Disordered" evidence="1">
    <location>
        <begin position="1"/>
        <end position="23"/>
    </location>
</feature>
<sequence>MRDRGDIPSRPPLSPPRGYSGISPHHFFPRGCL</sequence>
<organism evidence="2">
    <name type="scientific">Siphoviridae sp. ctksc2</name>
    <dbReference type="NCBI Taxonomy" id="2825645"/>
    <lineage>
        <taxon>Viruses</taxon>
        <taxon>Duplodnaviria</taxon>
        <taxon>Heunggongvirae</taxon>
        <taxon>Uroviricota</taxon>
        <taxon>Caudoviricetes</taxon>
    </lineage>
</organism>